<proteinExistence type="predicted"/>
<evidence type="ECO:0000313" key="3">
    <source>
        <dbReference type="Proteomes" id="UP000316733"/>
    </source>
</evidence>
<protein>
    <submittedName>
        <fullName evidence="2">Structural protein</fullName>
    </submittedName>
</protein>
<name>A0A4Y1LUU3_9CAUD</name>
<dbReference type="Proteomes" id="UP000316733">
    <property type="component" value="Segment"/>
</dbReference>
<dbReference type="EMBL" id="MK797984">
    <property type="protein sequence ID" value="QCG76116.1"/>
    <property type="molecule type" value="Genomic_DNA"/>
</dbReference>
<evidence type="ECO:0000256" key="1">
    <source>
        <dbReference type="SAM" id="MobiDB-lite"/>
    </source>
</evidence>
<sequence>MNKIKLEQILKEQFGLNELELRSFMKYISFKDFVALTESQDHIDSDIIKHIVESLDNSYSAVRDTSIAPNQQQKITAADLTNLKDTPNFKKLKTGDKLTIANPESGNPKDVTVKNKTIAGNTITINTSDGGSIVQSGDSIIPVTPNMSADDATKEIDRIKKLAGISNDSAVDESSFMSSAAISGVVTPLGEIKRRHKKPKKPGPKPKK</sequence>
<feature type="compositionally biased region" description="Basic residues" evidence="1">
    <location>
        <begin position="193"/>
        <end position="208"/>
    </location>
</feature>
<accession>A0A4Y1LUU3</accession>
<evidence type="ECO:0000313" key="2">
    <source>
        <dbReference type="EMBL" id="QCG76116.1"/>
    </source>
</evidence>
<reference evidence="3" key="1">
    <citation type="journal article" date="2020" name="bioRxiv">
        <title>Integrative omics analysis of Pseudomonas aeruginosa virus PA5oct highlights the molecular complexity of jumbo phages.</title>
        <authorList>
            <person name="Lood C."/>
            <person name="Danis-Wlodarczyk K."/>
            <person name="Blasdel B.G."/>
            <person name="Jang H.B."/>
            <person name="Vandenheuvel D."/>
            <person name="Briers Y."/>
            <person name="Noben J.-P."/>
            <person name="van Noort V."/>
            <person name="Drulis-Kawa Z."/>
            <person name="Lavigne R."/>
        </authorList>
    </citation>
    <scope>NUCLEOTIDE SEQUENCE [LARGE SCALE GENOMIC DNA]</scope>
</reference>
<gene>
    <name evidence="2" type="ORF">EST35_0235</name>
</gene>
<keyword evidence="3" id="KW-1185">Reference proteome</keyword>
<organism evidence="2 3">
    <name type="scientific">Pseudomonas phage vB_PaeM_PA5oct</name>
    <dbReference type="NCBI Taxonomy" id="2163605"/>
    <lineage>
        <taxon>Viruses</taxon>
        <taxon>Duplodnaviria</taxon>
        <taxon>Heunggongvirae</taxon>
        <taxon>Uroviricota</taxon>
        <taxon>Caudoviricetes</taxon>
        <taxon>Arenbergviridae</taxon>
        <taxon>Wroclawvirus</taxon>
        <taxon>Wroclawvirus PA5oct</taxon>
    </lineage>
</organism>
<feature type="region of interest" description="Disordered" evidence="1">
    <location>
        <begin position="187"/>
        <end position="208"/>
    </location>
</feature>